<dbReference type="SUPFAM" id="SSF81324">
    <property type="entry name" value="Voltage-gated potassium channels"/>
    <property type="match status" value="1"/>
</dbReference>
<dbReference type="Gene3D" id="1.10.287.70">
    <property type="match status" value="1"/>
</dbReference>
<keyword evidence="1" id="KW-1133">Transmembrane helix</keyword>
<gene>
    <name evidence="3" type="ORF">PMEA_00000204</name>
</gene>
<name>A0AAU9VLL0_9CNID</name>
<proteinExistence type="predicted"/>
<evidence type="ECO:0000313" key="4">
    <source>
        <dbReference type="Proteomes" id="UP001159428"/>
    </source>
</evidence>
<evidence type="ECO:0000313" key="3">
    <source>
        <dbReference type="EMBL" id="CAH3030994.1"/>
    </source>
</evidence>
<accession>A0AAU9VLL0</accession>
<reference evidence="3 4" key="1">
    <citation type="submission" date="2022-05" db="EMBL/GenBank/DDBJ databases">
        <authorList>
            <consortium name="Genoscope - CEA"/>
            <person name="William W."/>
        </authorList>
    </citation>
    <scope>NUCLEOTIDE SEQUENCE [LARGE SCALE GENOMIC DNA]</scope>
</reference>
<keyword evidence="1" id="KW-0812">Transmembrane</keyword>
<evidence type="ECO:0008006" key="5">
    <source>
        <dbReference type="Google" id="ProtNLM"/>
    </source>
</evidence>
<comment type="caution">
    <text evidence="3">The sequence shown here is derived from an EMBL/GenBank/DDBJ whole genome shotgun (WGS) entry which is preliminary data.</text>
</comment>
<evidence type="ECO:0000256" key="2">
    <source>
        <dbReference type="SAM" id="SignalP"/>
    </source>
</evidence>
<dbReference type="EMBL" id="CALNXJ010000001">
    <property type="protein sequence ID" value="CAH3030994.1"/>
    <property type="molecule type" value="Genomic_DNA"/>
</dbReference>
<feature type="chain" id="PRO_5043583483" description="Ionotropic glutamate receptor C-terminal domain-containing protein" evidence="2">
    <location>
        <begin position="22"/>
        <end position="440"/>
    </location>
</feature>
<sequence length="440" mass="50171">MFSKICILIWFGKVYVCGTSAELSGLPNTKNGSTFHCPSFETVRLHWQDFHPFTHYNSSSKSLEGDLSRYMNTALNACCPRLRIYDEKINITSSCEMEILIRRNHDKNPVIHFPIFSNKGETEQLQRRFVALFHSPGPAVLKFGHGSDPFSNRFLYLLKNVWALVLISFLHALLAGIIIWALEHRTNSAQFPSSSFRGIGQGVCWHSSLIQSILFNDQRYGDKAPQSSLARTFAILWMLEGTVLTTVFSARLTADLTAGEIGYDLNLLGKRVGVPLGMETFLIKEFNFGADFEELEDFHELIDSHKYSSLEYLLFFDYDMASDLIKKRRINDLKIEKNIAHEFSVGMSLTGDFGTKEDESFLACWRREIVDDYEIEKATRRHARKAKKKEQASTKQPLDSSTWVIIISVLFVVLGMTAAIVRQYRWLKAQNMVAGRVDSS</sequence>
<feature type="transmembrane region" description="Helical" evidence="1">
    <location>
        <begin position="161"/>
        <end position="182"/>
    </location>
</feature>
<evidence type="ECO:0000256" key="1">
    <source>
        <dbReference type="SAM" id="Phobius"/>
    </source>
</evidence>
<dbReference type="AlphaFoldDB" id="A0AAU9VLL0"/>
<organism evidence="3 4">
    <name type="scientific">Pocillopora meandrina</name>
    <dbReference type="NCBI Taxonomy" id="46732"/>
    <lineage>
        <taxon>Eukaryota</taxon>
        <taxon>Metazoa</taxon>
        <taxon>Cnidaria</taxon>
        <taxon>Anthozoa</taxon>
        <taxon>Hexacorallia</taxon>
        <taxon>Scleractinia</taxon>
        <taxon>Astrocoeniina</taxon>
        <taxon>Pocilloporidae</taxon>
        <taxon>Pocillopora</taxon>
    </lineage>
</organism>
<feature type="transmembrane region" description="Helical" evidence="1">
    <location>
        <begin position="403"/>
        <end position="421"/>
    </location>
</feature>
<keyword evidence="2" id="KW-0732">Signal</keyword>
<keyword evidence="1" id="KW-0472">Membrane</keyword>
<feature type="signal peptide" evidence="2">
    <location>
        <begin position="1"/>
        <end position="21"/>
    </location>
</feature>
<dbReference type="Proteomes" id="UP001159428">
    <property type="component" value="Unassembled WGS sequence"/>
</dbReference>
<protein>
    <recommendedName>
        <fullName evidence="5">Ionotropic glutamate receptor C-terminal domain-containing protein</fullName>
    </recommendedName>
</protein>
<keyword evidence="4" id="KW-1185">Reference proteome</keyword>